<dbReference type="HOGENOM" id="CLU_001485_3_0_1"/>
<dbReference type="GO" id="GO:0003777">
    <property type="term" value="F:microtubule motor activity"/>
    <property type="evidence" value="ECO:0007669"/>
    <property type="project" value="InterPro"/>
</dbReference>
<evidence type="ECO:0000256" key="5">
    <source>
        <dbReference type="ARBA" id="ARBA00022840"/>
    </source>
</evidence>
<keyword evidence="4 9" id="KW-0547">Nucleotide-binding</keyword>
<comment type="subcellular location">
    <subcellularLocation>
        <location evidence="1">Cytoplasm</location>
        <location evidence="1">Cytoskeleton</location>
    </subcellularLocation>
</comment>
<feature type="compositionally biased region" description="Low complexity" evidence="11">
    <location>
        <begin position="394"/>
        <end position="409"/>
    </location>
</feature>
<dbReference type="PANTHER" id="PTHR47968">
    <property type="entry name" value="CENTROMERE PROTEIN E"/>
    <property type="match status" value="1"/>
</dbReference>
<dbReference type="Proteomes" id="UP000027222">
    <property type="component" value="Unassembled WGS sequence"/>
</dbReference>
<protein>
    <recommendedName>
        <fullName evidence="12">Kinesin motor domain-containing protein</fullName>
    </recommendedName>
</protein>
<evidence type="ECO:0000259" key="12">
    <source>
        <dbReference type="PROSITE" id="PS50067"/>
    </source>
</evidence>
<dbReference type="InterPro" id="IPR036961">
    <property type="entry name" value="Kinesin_motor_dom_sf"/>
</dbReference>
<evidence type="ECO:0000256" key="6">
    <source>
        <dbReference type="ARBA" id="ARBA00023054"/>
    </source>
</evidence>
<dbReference type="GO" id="GO:0005524">
    <property type="term" value="F:ATP binding"/>
    <property type="evidence" value="ECO:0007669"/>
    <property type="project" value="UniProtKB-UniRule"/>
</dbReference>
<dbReference type="AlphaFoldDB" id="A0A067TEI8"/>
<dbReference type="PANTHER" id="PTHR47968:SF75">
    <property type="entry name" value="CENTROMERE-ASSOCIATED PROTEIN E"/>
    <property type="match status" value="1"/>
</dbReference>
<feature type="domain" description="Kinesin motor" evidence="12">
    <location>
        <begin position="6"/>
        <end position="335"/>
    </location>
</feature>
<feature type="coiled-coil region" evidence="10">
    <location>
        <begin position="704"/>
        <end position="745"/>
    </location>
</feature>
<keyword evidence="3" id="KW-0493">Microtubule</keyword>
<dbReference type="STRING" id="685588.A0A067TEI8"/>
<dbReference type="SMART" id="SM00129">
    <property type="entry name" value="KISc"/>
    <property type="match status" value="1"/>
</dbReference>
<dbReference type="InterPro" id="IPR027417">
    <property type="entry name" value="P-loop_NTPase"/>
</dbReference>
<feature type="coiled-coil region" evidence="10">
    <location>
        <begin position="468"/>
        <end position="575"/>
    </location>
</feature>
<dbReference type="GO" id="GO:0008017">
    <property type="term" value="F:microtubule binding"/>
    <property type="evidence" value="ECO:0007669"/>
    <property type="project" value="InterPro"/>
</dbReference>
<evidence type="ECO:0000256" key="1">
    <source>
        <dbReference type="ARBA" id="ARBA00004245"/>
    </source>
</evidence>
<evidence type="ECO:0000313" key="13">
    <source>
        <dbReference type="EMBL" id="KDR81635.1"/>
    </source>
</evidence>
<dbReference type="OrthoDB" id="3176171at2759"/>
<proteinExistence type="inferred from homology"/>
<evidence type="ECO:0000256" key="7">
    <source>
        <dbReference type="ARBA" id="ARBA00023175"/>
    </source>
</evidence>
<sequence length="967" mass="107841">MASSTNIKVVCRFRPVNAIEQREGGDIVVAFDENLQTVQLRSTQVGSGPEKDGFTFDRVFPMGTKQHEVFDYGVKDIVKDVLDGYNGTVFAYGQTGSGKTFTMMGADIDSDELKGIIPRITEQIFQSIVESDAHLEYLVKVSYMEIYLERIRDLLAPQNDNLQVHEEKSKGVYVKNLSDYYVSSASEVYEIMRTGGAARVVTSTNMNAESSRSHSIFLITIQQRNTETGAQKTGNLYLVDLAGSEKVGKTGASGQTLEEAKKINKSLSALGMVINALTDSKAKHIPYRDSKLTRILQESLGGNSRTTLIINCSPSSYNEAETLSTLRFGIRAKSIKNTARVNAELSPLELKGLLQKAQLANTSYQKYIAALEAELARWRSGETVDESEWSLPGKTGAASTSTQTKKAPTSPTPSTPASTSRSMTPINPSIEGLRSDLESRPQTPTVIGLDKDERDEFLRRENELSDALAERESSIATAEKLVKELKEELAFLKEQEASVNKENKAMSSQLNELRLQVERLDYDNKEGIITVDILKEQNQDAKAELEELRKQIAELKSAQKDASAEDKEKRKQEKMAMMMAKFDTQGAFSEKDEQLRQILGKLDNMDQDSTEALSPEDLTAIRRQLSEGQALVRETVDRLRQTQEENEMITRRRDELESRVAALETDYEELLEKTIHDEETNNVDVADIMTDLKNKLEIQYAAKRDALLGEVADLKQQLEVRNNEVRSLNASIDSLKSVNEELKRAFAVTSAGIEGGKNLAESAQDLERTRKAINVQLAEFDGVKKSLMRDLQNRCEKVVELEIQLDEMKEQYSNVIRNSNNKAQQKKMAFLERNLEQLTLVQKQLVDQNSTLKKEAGIAERKLLARNERIQNLEALLQDADRRLSIQNQKFETQLQAVKERLDQARAQKAVTSTTLNFGRIAKPLRGGGGASNISSPTVPVVGGSSSANPLARVQNEDAGSLTIRVW</sequence>
<feature type="coiled-coil region" evidence="10">
    <location>
        <begin position="632"/>
        <end position="673"/>
    </location>
</feature>
<dbReference type="CDD" id="cd23649">
    <property type="entry name" value="Khc_CBD_cc"/>
    <property type="match status" value="1"/>
</dbReference>
<dbReference type="EMBL" id="KL142370">
    <property type="protein sequence ID" value="KDR81635.1"/>
    <property type="molecule type" value="Genomic_DNA"/>
</dbReference>
<evidence type="ECO:0000256" key="2">
    <source>
        <dbReference type="ARBA" id="ARBA00022490"/>
    </source>
</evidence>
<dbReference type="SUPFAM" id="SSF52540">
    <property type="entry name" value="P-loop containing nucleoside triphosphate hydrolases"/>
    <property type="match status" value="1"/>
</dbReference>
<keyword evidence="7 9" id="KW-0505">Motor protein</keyword>
<gene>
    <name evidence="13" type="ORF">GALMADRAFT_135052</name>
</gene>
<dbReference type="FunFam" id="3.40.850.10:FF:000031">
    <property type="entry name" value="Kinesin-like protein"/>
    <property type="match status" value="1"/>
</dbReference>
<dbReference type="InterPro" id="IPR059182">
    <property type="entry name" value="Khc_C"/>
</dbReference>
<feature type="compositionally biased region" description="Low complexity" evidence="11">
    <location>
        <begin position="415"/>
        <end position="425"/>
    </location>
</feature>
<reference evidence="14" key="1">
    <citation type="journal article" date="2014" name="Proc. Natl. Acad. Sci. U.S.A.">
        <title>Extensive sampling of basidiomycete genomes demonstrates inadequacy of the white-rot/brown-rot paradigm for wood decay fungi.</title>
        <authorList>
            <person name="Riley R."/>
            <person name="Salamov A.A."/>
            <person name="Brown D.W."/>
            <person name="Nagy L.G."/>
            <person name="Floudas D."/>
            <person name="Held B.W."/>
            <person name="Levasseur A."/>
            <person name="Lombard V."/>
            <person name="Morin E."/>
            <person name="Otillar R."/>
            <person name="Lindquist E.A."/>
            <person name="Sun H."/>
            <person name="LaButti K.M."/>
            <person name="Schmutz J."/>
            <person name="Jabbour D."/>
            <person name="Luo H."/>
            <person name="Baker S.E."/>
            <person name="Pisabarro A.G."/>
            <person name="Walton J.D."/>
            <person name="Blanchette R.A."/>
            <person name="Henrissat B."/>
            <person name="Martin F."/>
            <person name="Cullen D."/>
            <person name="Hibbett D.S."/>
            <person name="Grigoriev I.V."/>
        </authorList>
    </citation>
    <scope>NUCLEOTIDE SEQUENCE [LARGE SCALE GENOMIC DNA]</scope>
    <source>
        <strain evidence="14">CBS 339.88</strain>
    </source>
</reference>
<organism evidence="13 14">
    <name type="scientific">Galerina marginata (strain CBS 339.88)</name>
    <dbReference type="NCBI Taxonomy" id="685588"/>
    <lineage>
        <taxon>Eukaryota</taxon>
        <taxon>Fungi</taxon>
        <taxon>Dikarya</taxon>
        <taxon>Basidiomycota</taxon>
        <taxon>Agaricomycotina</taxon>
        <taxon>Agaricomycetes</taxon>
        <taxon>Agaricomycetidae</taxon>
        <taxon>Agaricales</taxon>
        <taxon>Agaricineae</taxon>
        <taxon>Strophariaceae</taxon>
        <taxon>Galerina</taxon>
    </lineage>
</organism>
<comment type="similarity">
    <text evidence="9">Belongs to the TRAFAC class myosin-kinesin ATPase superfamily. Kinesin family.</text>
</comment>
<dbReference type="InterPro" id="IPR027640">
    <property type="entry name" value="Kinesin-like_fam"/>
</dbReference>
<dbReference type="GO" id="GO:0007018">
    <property type="term" value="P:microtubule-based movement"/>
    <property type="evidence" value="ECO:0007669"/>
    <property type="project" value="InterPro"/>
</dbReference>
<evidence type="ECO:0000256" key="4">
    <source>
        <dbReference type="ARBA" id="ARBA00022741"/>
    </source>
</evidence>
<dbReference type="InterPro" id="IPR001752">
    <property type="entry name" value="Kinesin_motor_dom"/>
</dbReference>
<feature type="binding site" evidence="9">
    <location>
        <begin position="93"/>
        <end position="100"/>
    </location>
    <ligand>
        <name>ATP</name>
        <dbReference type="ChEBI" id="CHEBI:30616"/>
    </ligand>
</feature>
<dbReference type="GO" id="GO:0005874">
    <property type="term" value="C:microtubule"/>
    <property type="evidence" value="ECO:0007669"/>
    <property type="project" value="UniProtKB-KW"/>
</dbReference>
<evidence type="ECO:0000256" key="9">
    <source>
        <dbReference type="PROSITE-ProRule" id="PRU00283"/>
    </source>
</evidence>
<evidence type="ECO:0000256" key="8">
    <source>
        <dbReference type="ARBA" id="ARBA00023212"/>
    </source>
</evidence>
<evidence type="ECO:0000256" key="3">
    <source>
        <dbReference type="ARBA" id="ARBA00022701"/>
    </source>
</evidence>
<dbReference type="Pfam" id="PF00225">
    <property type="entry name" value="Kinesin"/>
    <property type="match status" value="1"/>
</dbReference>
<keyword evidence="6 10" id="KW-0175">Coiled coil</keyword>
<name>A0A067TEI8_GALM3</name>
<dbReference type="Gene3D" id="3.40.850.10">
    <property type="entry name" value="Kinesin motor domain"/>
    <property type="match status" value="1"/>
</dbReference>
<keyword evidence="14" id="KW-1185">Reference proteome</keyword>
<evidence type="ECO:0000256" key="10">
    <source>
        <dbReference type="SAM" id="Coils"/>
    </source>
</evidence>
<feature type="region of interest" description="Disordered" evidence="11">
    <location>
        <begin position="382"/>
        <end position="446"/>
    </location>
</feature>
<evidence type="ECO:0000256" key="11">
    <source>
        <dbReference type="SAM" id="MobiDB-lite"/>
    </source>
</evidence>
<dbReference type="PROSITE" id="PS50067">
    <property type="entry name" value="KINESIN_MOTOR_2"/>
    <property type="match status" value="1"/>
</dbReference>
<keyword evidence="5 9" id="KW-0067">ATP-binding</keyword>
<dbReference type="CDD" id="cd01369">
    <property type="entry name" value="KISc_KHC_KIF5"/>
    <property type="match status" value="1"/>
</dbReference>
<keyword evidence="2" id="KW-0963">Cytoplasm</keyword>
<accession>A0A067TEI8</accession>
<keyword evidence="8" id="KW-0206">Cytoskeleton</keyword>
<dbReference type="PRINTS" id="PR00380">
    <property type="entry name" value="KINESINHEAVY"/>
</dbReference>
<feature type="coiled-coil region" evidence="10">
    <location>
        <begin position="791"/>
        <end position="908"/>
    </location>
</feature>
<evidence type="ECO:0000313" key="14">
    <source>
        <dbReference type="Proteomes" id="UP000027222"/>
    </source>
</evidence>